<evidence type="ECO:0000313" key="2">
    <source>
        <dbReference type="EMBL" id="SEA99266.1"/>
    </source>
</evidence>
<dbReference type="AlphaFoldDB" id="A0A1H4FPN1"/>
<dbReference type="Pfam" id="PF05096">
    <property type="entry name" value="Glu_cyclase_2"/>
    <property type="match status" value="1"/>
</dbReference>
<dbReference type="InterPro" id="IPR007788">
    <property type="entry name" value="QCT"/>
</dbReference>
<gene>
    <name evidence="2" type="ORF">SAMN05444145_11214</name>
</gene>
<evidence type="ECO:0000256" key="1">
    <source>
        <dbReference type="SAM" id="SignalP"/>
    </source>
</evidence>
<dbReference type="SUPFAM" id="SSF50969">
    <property type="entry name" value="YVTN repeat-like/Quinoprotein amine dehydrogenase"/>
    <property type="match status" value="1"/>
</dbReference>
<keyword evidence="1" id="KW-0732">Signal</keyword>
<dbReference type="GO" id="GO:0016603">
    <property type="term" value="F:glutaminyl-peptide cyclotransferase activity"/>
    <property type="evidence" value="ECO:0007669"/>
    <property type="project" value="InterPro"/>
</dbReference>
<protein>
    <submittedName>
        <fullName evidence="2">Glutamine cyclotransferase</fullName>
    </submittedName>
</protein>
<keyword evidence="3" id="KW-1185">Reference proteome</keyword>
<proteinExistence type="predicted"/>
<keyword evidence="2" id="KW-0808">Transferase</keyword>
<dbReference type="Gene3D" id="2.130.10.10">
    <property type="entry name" value="YVTN repeat-like/Quinoprotein amine dehydrogenase"/>
    <property type="match status" value="1"/>
</dbReference>
<dbReference type="PANTHER" id="PTHR31270">
    <property type="entry name" value="GLUTAMINYL-PEPTIDE CYCLOTRANSFERASE"/>
    <property type="match status" value="1"/>
</dbReference>
<evidence type="ECO:0000313" key="3">
    <source>
        <dbReference type="Proteomes" id="UP000183253"/>
    </source>
</evidence>
<dbReference type="EMBL" id="FNRI01000012">
    <property type="protein sequence ID" value="SEA99266.1"/>
    <property type="molecule type" value="Genomic_DNA"/>
</dbReference>
<accession>A0A1H4FPN1</accession>
<sequence>MKTIFISLLSLLLLPACGGSAARSKRPAQTTPAAAHAQPKTYTYRIVATYPHSTAAYTQGLYYDGGLLWEGTGQHGESRVQTIDLTTGKTNVLARLPRSEFGEGIARVGDELFQLTWQSNTAHVYSLEDGKLRKIRDHRYPGEGWGLTTDGEKLYMSDGTATIYTVNPATFRREKRVTVTFQGTPVNYLNELEWIGDRIWANVYTTDQIVIVDPATGIVEGVVDLTGILPEEEVAPTTDVLNGIAYDDAGKRIFVTGKNWPKLYEIEIIEQ</sequence>
<feature type="signal peptide" evidence="1">
    <location>
        <begin position="1"/>
        <end position="21"/>
    </location>
</feature>
<name>A0A1H4FPN1_9BACT</name>
<feature type="chain" id="PRO_5010377711" evidence="1">
    <location>
        <begin position="22"/>
        <end position="271"/>
    </location>
</feature>
<dbReference type="InterPro" id="IPR015943">
    <property type="entry name" value="WD40/YVTN_repeat-like_dom_sf"/>
</dbReference>
<dbReference type="InterPro" id="IPR011044">
    <property type="entry name" value="Quino_amine_DH_bsu"/>
</dbReference>
<reference evidence="2 3" key="1">
    <citation type="submission" date="2016-10" db="EMBL/GenBank/DDBJ databases">
        <authorList>
            <person name="de Groot N.N."/>
        </authorList>
    </citation>
    <scope>NUCLEOTIDE SEQUENCE [LARGE SCALE GENOMIC DNA]</scope>
    <source>
        <strain evidence="2 3">DSM 25383</strain>
    </source>
</reference>
<organism evidence="2 3">
    <name type="scientific">Alistipes timonensis JC136</name>
    <dbReference type="NCBI Taxonomy" id="1033731"/>
    <lineage>
        <taxon>Bacteria</taxon>
        <taxon>Pseudomonadati</taxon>
        <taxon>Bacteroidota</taxon>
        <taxon>Bacteroidia</taxon>
        <taxon>Bacteroidales</taxon>
        <taxon>Rikenellaceae</taxon>
        <taxon>Alistipes</taxon>
    </lineage>
</organism>
<dbReference type="RefSeq" id="WP_010266222.1">
    <property type="nucleotide sequence ID" value="NZ_CAEG01000019.1"/>
</dbReference>
<dbReference type="STRING" id="1033731.SAMN05444145_11214"/>
<dbReference type="Proteomes" id="UP000183253">
    <property type="component" value="Unassembled WGS sequence"/>
</dbReference>
<dbReference type="PANTHER" id="PTHR31270:SF1">
    <property type="entry name" value="GLUTAMINYL-PEPTIDE CYCLOTRANSFERASE"/>
    <property type="match status" value="1"/>
</dbReference>
<dbReference type="OrthoDB" id="9783700at2"/>